<evidence type="ECO:0000256" key="2">
    <source>
        <dbReference type="SAM" id="SignalP"/>
    </source>
</evidence>
<accession>A0A7W1WZK7</accession>
<gene>
    <name evidence="3" type="ORF">H1S06_12285</name>
</gene>
<evidence type="ECO:0000256" key="1">
    <source>
        <dbReference type="SAM" id="MobiDB-lite"/>
    </source>
</evidence>
<dbReference type="Pfam" id="PF12048">
    <property type="entry name" value="DUF3530"/>
    <property type="match status" value="1"/>
</dbReference>
<evidence type="ECO:0000313" key="4">
    <source>
        <dbReference type="Proteomes" id="UP000538931"/>
    </source>
</evidence>
<keyword evidence="4" id="KW-1185">Reference proteome</keyword>
<organism evidence="3 4">
    <name type="scientific">Marinobacterium marinum</name>
    <dbReference type="NCBI Taxonomy" id="2756129"/>
    <lineage>
        <taxon>Bacteria</taxon>
        <taxon>Pseudomonadati</taxon>
        <taxon>Pseudomonadota</taxon>
        <taxon>Gammaproteobacteria</taxon>
        <taxon>Oceanospirillales</taxon>
        <taxon>Oceanospirillaceae</taxon>
        <taxon>Marinobacterium</taxon>
    </lineage>
</organism>
<protein>
    <submittedName>
        <fullName evidence="3">DUF3530 family protein</fullName>
    </submittedName>
</protein>
<dbReference type="InterPro" id="IPR022529">
    <property type="entry name" value="DUF3530"/>
</dbReference>
<feature type="region of interest" description="Disordered" evidence="1">
    <location>
        <begin position="127"/>
        <end position="164"/>
    </location>
</feature>
<keyword evidence="2" id="KW-0732">Signal</keyword>
<dbReference type="RefSeq" id="WP_181740621.1">
    <property type="nucleotide sequence ID" value="NZ_JACEMT010000052.1"/>
</dbReference>
<feature type="region of interest" description="Disordered" evidence="1">
    <location>
        <begin position="310"/>
        <end position="330"/>
    </location>
</feature>
<feature type="signal peptide" evidence="2">
    <location>
        <begin position="1"/>
        <end position="18"/>
    </location>
</feature>
<sequence>MLKFAPFILCALSSPCLATEPVRQSTSSGNPEQQLLQQLDSSHELLTLESDDDRFILLYRPAMMPEPHGALLILPDPGAAGGWLGQTRALTRYLPEHGWSVLTLEPLPLPSEALPPRTRTIQTALSSTAEVETLPSEERLETSSVTAPPPEEKSAPPSVTHSEQLRQRLTLAWQELAQRSEAQQQIILAIGQSATSAATLALEKGEEVTLVLIDPQPLQQSPTALANLFAPLSRHTILDLYHAPLPGYPEAEPNAGQRRLQAARMGLNAYHQGRVPGVFRGWQAEMPWLVKQVRGMLERILLQSTAEEALTSTPDTIPPLTQMPPGQRLE</sequence>
<proteinExistence type="predicted"/>
<feature type="chain" id="PRO_5031446123" evidence="2">
    <location>
        <begin position="19"/>
        <end position="330"/>
    </location>
</feature>
<dbReference type="Proteomes" id="UP000538931">
    <property type="component" value="Unassembled WGS sequence"/>
</dbReference>
<name>A0A7W1WZK7_9GAMM</name>
<reference evidence="3 4" key="1">
    <citation type="submission" date="2020-07" db="EMBL/GenBank/DDBJ databases">
        <title>Bacterium isolated from marien macroalgae.</title>
        <authorList>
            <person name="Zhu K."/>
            <person name="Lu D."/>
            <person name="Du Z."/>
        </authorList>
    </citation>
    <scope>NUCLEOTIDE SEQUENCE [LARGE SCALE GENOMIC DNA]</scope>
    <source>
        <strain evidence="3 4">3-1745</strain>
    </source>
</reference>
<comment type="caution">
    <text evidence="3">The sequence shown here is derived from an EMBL/GenBank/DDBJ whole genome shotgun (WGS) entry which is preliminary data.</text>
</comment>
<dbReference type="AlphaFoldDB" id="A0A7W1WZK7"/>
<evidence type="ECO:0000313" key="3">
    <source>
        <dbReference type="EMBL" id="MBA4503140.1"/>
    </source>
</evidence>
<dbReference type="EMBL" id="JACEMT010000052">
    <property type="protein sequence ID" value="MBA4503140.1"/>
    <property type="molecule type" value="Genomic_DNA"/>
</dbReference>